<keyword evidence="2" id="KW-0560">Oxidoreductase</keyword>
<dbReference type="PRINTS" id="PR00081">
    <property type="entry name" value="GDHRDH"/>
</dbReference>
<dbReference type="SUPFAM" id="SSF51735">
    <property type="entry name" value="NAD(P)-binding Rossmann-fold domains"/>
    <property type="match status" value="1"/>
</dbReference>
<evidence type="ECO:0000256" key="3">
    <source>
        <dbReference type="RuleBase" id="RU000363"/>
    </source>
</evidence>
<dbReference type="RefSeq" id="WP_091529804.1">
    <property type="nucleotide sequence ID" value="NZ_FOLT01000005.1"/>
</dbReference>
<comment type="similarity">
    <text evidence="1 3">Belongs to the short-chain dehydrogenases/reductases (SDR) family.</text>
</comment>
<dbReference type="GO" id="GO:0016491">
    <property type="term" value="F:oxidoreductase activity"/>
    <property type="evidence" value="ECO:0007669"/>
    <property type="project" value="UniProtKB-KW"/>
</dbReference>
<sequence>MKVKEKTLVVTGGGSGMGRALVLELLHRGARVAALDINDEAVLETARLAPDHRERISTHVIDITDKEKIESLVDEIKQIHGSVDGIINNAGVIQPFVDVNDLGYDKIEQVMNINFYGTLYMVKSFLPELLKRPEGHILNVSSMGGFLPVPGQSIYGASKAAVKLMTEGLHSELLDTNVGVTAAFPGAIKTNIMKNSNVVREAKADDSGKEHKLTSASDAATFMIDAIEANQYHVMVGKDAKMMDRMARLMPKKAAAVIAEKLKK</sequence>
<gene>
    <name evidence="4" type="ORF">SAMN04488102_10563</name>
</gene>
<keyword evidence="5" id="KW-1185">Reference proteome</keyword>
<evidence type="ECO:0000313" key="5">
    <source>
        <dbReference type="Proteomes" id="UP000199612"/>
    </source>
</evidence>
<dbReference type="InterPro" id="IPR020904">
    <property type="entry name" value="Sc_DH/Rdtase_CS"/>
</dbReference>
<accession>A0A1I1IK91</accession>
<dbReference type="Gene3D" id="3.40.50.720">
    <property type="entry name" value="NAD(P)-binding Rossmann-like Domain"/>
    <property type="match status" value="1"/>
</dbReference>
<dbReference type="Pfam" id="PF00106">
    <property type="entry name" value="adh_short"/>
    <property type="match status" value="1"/>
</dbReference>
<dbReference type="GO" id="GO:0016020">
    <property type="term" value="C:membrane"/>
    <property type="evidence" value="ECO:0007669"/>
    <property type="project" value="TreeGrafter"/>
</dbReference>
<evidence type="ECO:0000313" key="4">
    <source>
        <dbReference type="EMBL" id="SFC34183.1"/>
    </source>
</evidence>
<organism evidence="4 5">
    <name type="scientific">Alkalibacterium subtropicum</name>
    <dbReference type="NCBI Taxonomy" id="753702"/>
    <lineage>
        <taxon>Bacteria</taxon>
        <taxon>Bacillati</taxon>
        <taxon>Bacillota</taxon>
        <taxon>Bacilli</taxon>
        <taxon>Lactobacillales</taxon>
        <taxon>Carnobacteriaceae</taxon>
        <taxon>Alkalibacterium</taxon>
    </lineage>
</organism>
<dbReference type="EMBL" id="FOLT01000005">
    <property type="protein sequence ID" value="SFC34183.1"/>
    <property type="molecule type" value="Genomic_DNA"/>
</dbReference>
<name>A0A1I1IK91_9LACT</name>
<dbReference type="PROSITE" id="PS00061">
    <property type="entry name" value="ADH_SHORT"/>
    <property type="match status" value="1"/>
</dbReference>
<dbReference type="PANTHER" id="PTHR44196:SF1">
    <property type="entry name" value="DEHYDROGENASE_REDUCTASE SDR FAMILY MEMBER 7B"/>
    <property type="match status" value="1"/>
</dbReference>
<reference evidence="5" key="1">
    <citation type="submission" date="2016-10" db="EMBL/GenBank/DDBJ databases">
        <authorList>
            <person name="Varghese N."/>
            <person name="Submissions S."/>
        </authorList>
    </citation>
    <scope>NUCLEOTIDE SEQUENCE [LARGE SCALE GENOMIC DNA]</scope>
    <source>
        <strain evidence="5">DSM 23664</strain>
    </source>
</reference>
<dbReference type="STRING" id="753702.SAMN04488102_10563"/>
<dbReference type="InterPro" id="IPR002347">
    <property type="entry name" value="SDR_fam"/>
</dbReference>
<dbReference type="PANTHER" id="PTHR44196">
    <property type="entry name" value="DEHYDROGENASE/REDUCTASE SDR FAMILY MEMBER 7B"/>
    <property type="match status" value="1"/>
</dbReference>
<dbReference type="Proteomes" id="UP000199612">
    <property type="component" value="Unassembled WGS sequence"/>
</dbReference>
<dbReference type="CDD" id="cd05233">
    <property type="entry name" value="SDR_c"/>
    <property type="match status" value="1"/>
</dbReference>
<evidence type="ECO:0000256" key="2">
    <source>
        <dbReference type="ARBA" id="ARBA00023002"/>
    </source>
</evidence>
<evidence type="ECO:0000256" key="1">
    <source>
        <dbReference type="ARBA" id="ARBA00006484"/>
    </source>
</evidence>
<protein>
    <submittedName>
        <fullName evidence="4">Short-chain dehydrogenase</fullName>
    </submittedName>
</protein>
<proteinExistence type="inferred from homology"/>
<dbReference type="PRINTS" id="PR00080">
    <property type="entry name" value="SDRFAMILY"/>
</dbReference>
<dbReference type="InterPro" id="IPR036291">
    <property type="entry name" value="NAD(P)-bd_dom_sf"/>
</dbReference>
<dbReference type="AlphaFoldDB" id="A0A1I1IK91"/>
<dbReference type="OrthoDB" id="9775296at2"/>